<accession>A0A5J9TWR0</accession>
<feature type="region of interest" description="Disordered" evidence="1">
    <location>
        <begin position="1"/>
        <end position="33"/>
    </location>
</feature>
<dbReference type="EMBL" id="RWGY01000031">
    <property type="protein sequence ID" value="TVU15725.1"/>
    <property type="molecule type" value="Genomic_DNA"/>
</dbReference>
<feature type="compositionally biased region" description="Polar residues" evidence="1">
    <location>
        <begin position="334"/>
        <end position="353"/>
    </location>
</feature>
<keyword evidence="3" id="KW-1185">Reference proteome</keyword>
<evidence type="ECO:0000313" key="2">
    <source>
        <dbReference type="EMBL" id="TVU15725.1"/>
    </source>
</evidence>
<dbReference type="PANTHER" id="PTHR36478">
    <property type="entry name" value="OS04G0614237 PROTEIN-RELATED"/>
    <property type="match status" value="1"/>
</dbReference>
<feature type="region of interest" description="Disordered" evidence="1">
    <location>
        <begin position="316"/>
        <end position="359"/>
    </location>
</feature>
<sequence length="392" mass="43910">MPTSGEQQPLMRETRSGVKAKSSTRATSSGATAASSGERSVVYHLNDSCSRLFRRRRLLAFLRRDNLPATVDALTTEAFFDVRSLQRLVEGGRWKQAREYIYRFVPLNAPMGVEARAVLRFLCLLNVLDDLSRGNPAGARIVDQLDRRVDADPSIMDADPNYGEVLRTIFHMHSHPQDRDSLDWRLVRHKAGEHVNYLIRQVPELTHLLQLPRCPINQHCTIPFGSGFGSRRRFQRKNIRREGKELLAVSEEQQKQVKRCRASLLARRFLPQKRCVPYANDAYADGPGFSCEPMAWLDALIHDALEAGEKKSFDYSSGEDASVATNPGKKHGITSANSGTKHLSQEDSCSGRTNGAKRPRTAGEFCEVAGLMFEVPDMKNVSGPENICEQSL</sequence>
<evidence type="ECO:0000313" key="3">
    <source>
        <dbReference type="Proteomes" id="UP000324897"/>
    </source>
</evidence>
<evidence type="ECO:0000256" key="1">
    <source>
        <dbReference type="SAM" id="MobiDB-lite"/>
    </source>
</evidence>
<dbReference type="AlphaFoldDB" id="A0A5J9TWR0"/>
<name>A0A5J9TWR0_9POAL</name>
<reference evidence="2 3" key="1">
    <citation type="journal article" date="2019" name="Sci. Rep.">
        <title>A high-quality genome of Eragrostis curvula grass provides insights into Poaceae evolution and supports new strategies to enhance forage quality.</title>
        <authorList>
            <person name="Carballo J."/>
            <person name="Santos B.A.C.M."/>
            <person name="Zappacosta D."/>
            <person name="Garbus I."/>
            <person name="Selva J.P."/>
            <person name="Gallo C.A."/>
            <person name="Diaz A."/>
            <person name="Albertini E."/>
            <person name="Caccamo M."/>
            <person name="Echenique V."/>
        </authorList>
    </citation>
    <scope>NUCLEOTIDE SEQUENCE [LARGE SCALE GENOMIC DNA]</scope>
    <source>
        <strain evidence="3">cv. Victoria</strain>
        <tissue evidence="2">Leaf</tissue>
    </source>
</reference>
<dbReference type="OrthoDB" id="590393at2759"/>
<dbReference type="Gramene" id="TVU15725">
    <property type="protein sequence ID" value="TVU15725"/>
    <property type="gene ID" value="EJB05_39263"/>
</dbReference>
<organism evidence="2 3">
    <name type="scientific">Eragrostis curvula</name>
    <name type="common">weeping love grass</name>
    <dbReference type="NCBI Taxonomy" id="38414"/>
    <lineage>
        <taxon>Eukaryota</taxon>
        <taxon>Viridiplantae</taxon>
        <taxon>Streptophyta</taxon>
        <taxon>Embryophyta</taxon>
        <taxon>Tracheophyta</taxon>
        <taxon>Spermatophyta</taxon>
        <taxon>Magnoliopsida</taxon>
        <taxon>Liliopsida</taxon>
        <taxon>Poales</taxon>
        <taxon>Poaceae</taxon>
        <taxon>PACMAD clade</taxon>
        <taxon>Chloridoideae</taxon>
        <taxon>Eragrostideae</taxon>
        <taxon>Eragrostidinae</taxon>
        <taxon>Eragrostis</taxon>
    </lineage>
</organism>
<proteinExistence type="predicted"/>
<feature type="compositionally biased region" description="Low complexity" evidence="1">
    <location>
        <begin position="19"/>
        <end position="33"/>
    </location>
</feature>
<dbReference type="Proteomes" id="UP000324897">
    <property type="component" value="Unassembled WGS sequence"/>
</dbReference>
<protein>
    <submittedName>
        <fullName evidence="2">Uncharacterized protein</fullName>
    </submittedName>
</protein>
<dbReference type="PANTHER" id="PTHR36478:SF22">
    <property type="entry name" value="OS04G0616900 PROTEIN"/>
    <property type="match status" value="1"/>
</dbReference>
<comment type="caution">
    <text evidence="2">The sequence shown here is derived from an EMBL/GenBank/DDBJ whole genome shotgun (WGS) entry which is preliminary data.</text>
</comment>
<gene>
    <name evidence="2" type="ORF">EJB05_39263</name>
</gene>